<evidence type="ECO:0000256" key="2">
    <source>
        <dbReference type="ARBA" id="ARBA00022448"/>
    </source>
</evidence>
<dbReference type="AlphaFoldDB" id="Q0RIC7"/>
<dbReference type="HOGENOM" id="CLU_028518_5_2_11"/>
<evidence type="ECO:0000256" key="5">
    <source>
        <dbReference type="ARBA" id="ARBA00022989"/>
    </source>
</evidence>
<dbReference type="KEGG" id="fal:FRAAL4101"/>
<dbReference type="Pfam" id="PF00528">
    <property type="entry name" value="BPD_transp_1"/>
    <property type="match status" value="1"/>
</dbReference>
<feature type="transmembrane region" description="Helical" evidence="7">
    <location>
        <begin position="131"/>
        <end position="149"/>
    </location>
</feature>
<dbReference type="PANTHER" id="PTHR43386">
    <property type="entry name" value="OLIGOPEPTIDE TRANSPORT SYSTEM PERMEASE PROTEIN APPC"/>
    <property type="match status" value="1"/>
</dbReference>
<reference evidence="10 11" key="1">
    <citation type="journal article" date="2007" name="Genome Res.">
        <title>Genome characteristics of facultatively symbiotic Frankia sp. strains reflect host range and host plant biogeography.</title>
        <authorList>
            <person name="Normand P."/>
            <person name="Lapierre P."/>
            <person name="Tisa L.S."/>
            <person name="Gogarten J.P."/>
            <person name="Alloisio N."/>
            <person name="Bagnarol E."/>
            <person name="Bassi C.A."/>
            <person name="Berry A.M."/>
            <person name="Bickhart D.M."/>
            <person name="Choisne N."/>
            <person name="Couloux A."/>
            <person name="Cournoyer B."/>
            <person name="Cruveiller S."/>
            <person name="Daubin V."/>
            <person name="Demange N."/>
            <person name="Francino M.P."/>
            <person name="Goltsman E."/>
            <person name="Huang Y."/>
            <person name="Kopp O.R."/>
            <person name="Labarre L."/>
            <person name="Lapidus A."/>
            <person name="Lavire C."/>
            <person name="Marechal J."/>
            <person name="Martinez M."/>
            <person name="Mastronunzio J.E."/>
            <person name="Mullin B.C."/>
            <person name="Niemann J."/>
            <person name="Pujic P."/>
            <person name="Rawnsley T."/>
            <person name="Rouy Z."/>
            <person name="Schenowitz C."/>
            <person name="Sellstedt A."/>
            <person name="Tavares F."/>
            <person name="Tomkins J.P."/>
            <person name="Vallenet D."/>
            <person name="Valverde C."/>
            <person name="Wall L.G."/>
            <person name="Wang Y."/>
            <person name="Medigue C."/>
            <person name="Benson D.R."/>
        </authorList>
    </citation>
    <scope>NUCLEOTIDE SEQUENCE [LARGE SCALE GENOMIC DNA]</scope>
    <source>
        <strain evidence="11">DSM 45986 / CECT 9034 / ACN14a</strain>
    </source>
</reference>
<dbReference type="GO" id="GO:0055085">
    <property type="term" value="P:transmembrane transport"/>
    <property type="evidence" value="ECO:0007669"/>
    <property type="project" value="InterPro"/>
</dbReference>
<evidence type="ECO:0000256" key="3">
    <source>
        <dbReference type="ARBA" id="ARBA00022475"/>
    </source>
</evidence>
<feature type="signal peptide" evidence="8">
    <location>
        <begin position="1"/>
        <end position="25"/>
    </location>
</feature>
<feature type="chain" id="PRO_5004176260" evidence="8">
    <location>
        <begin position="26"/>
        <end position="266"/>
    </location>
</feature>
<dbReference type="SUPFAM" id="SSF161098">
    <property type="entry name" value="MetI-like"/>
    <property type="match status" value="1"/>
</dbReference>
<proteinExistence type="inferred from homology"/>
<dbReference type="GO" id="GO:0005886">
    <property type="term" value="C:plasma membrane"/>
    <property type="evidence" value="ECO:0007669"/>
    <property type="project" value="UniProtKB-SubCell"/>
</dbReference>
<dbReference type="CDD" id="cd06261">
    <property type="entry name" value="TM_PBP2"/>
    <property type="match status" value="1"/>
</dbReference>
<dbReference type="Gene3D" id="1.10.3720.10">
    <property type="entry name" value="MetI-like"/>
    <property type="match status" value="1"/>
</dbReference>
<accession>Q0RIC7</accession>
<keyword evidence="3" id="KW-1003">Cell membrane</keyword>
<dbReference type="InterPro" id="IPR000515">
    <property type="entry name" value="MetI-like"/>
</dbReference>
<dbReference type="PROSITE" id="PS50928">
    <property type="entry name" value="ABC_TM1"/>
    <property type="match status" value="1"/>
</dbReference>
<keyword evidence="2 7" id="KW-0813">Transport</keyword>
<evidence type="ECO:0000256" key="6">
    <source>
        <dbReference type="ARBA" id="ARBA00023136"/>
    </source>
</evidence>
<gene>
    <name evidence="10" type="ordered locus">FRAAL4101</name>
</gene>
<dbReference type="Proteomes" id="UP000000657">
    <property type="component" value="Chromosome"/>
</dbReference>
<evidence type="ECO:0000313" key="11">
    <source>
        <dbReference type="Proteomes" id="UP000000657"/>
    </source>
</evidence>
<keyword evidence="6 7" id="KW-0472">Membrane</keyword>
<dbReference type="InterPro" id="IPR035906">
    <property type="entry name" value="MetI-like_sf"/>
</dbReference>
<evidence type="ECO:0000259" key="9">
    <source>
        <dbReference type="PROSITE" id="PS50928"/>
    </source>
</evidence>
<comment type="subcellular location">
    <subcellularLocation>
        <location evidence="1 7">Cell membrane</location>
        <topology evidence="1 7">Multi-pass membrane protein</topology>
    </subcellularLocation>
</comment>
<keyword evidence="5 7" id="KW-1133">Transmembrane helix</keyword>
<keyword evidence="8" id="KW-0732">Signal</keyword>
<dbReference type="PANTHER" id="PTHR43386:SF1">
    <property type="entry name" value="D,D-DIPEPTIDE TRANSPORT SYSTEM PERMEASE PROTEIN DDPC-RELATED"/>
    <property type="match status" value="1"/>
</dbReference>
<evidence type="ECO:0000256" key="7">
    <source>
        <dbReference type="RuleBase" id="RU363032"/>
    </source>
</evidence>
<evidence type="ECO:0000313" key="10">
    <source>
        <dbReference type="EMBL" id="CAJ62743.1"/>
    </source>
</evidence>
<evidence type="ECO:0000256" key="8">
    <source>
        <dbReference type="SAM" id="SignalP"/>
    </source>
</evidence>
<feature type="domain" description="ABC transmembrane type-1" evidence="9">
    <location>
        <begin position="67"/>
        <end position="256"/>
    </location>
</feature>
<feature type="transmembrane region" description="Helical" evidence="7">
    <location>
        <begin position="233"/>
        <end position="252"/>
    </location>
</feature>
<evidence type="ECO:0000256" key="4">
    <source>
        <dbReference type="ARBA" id="ARBA00022692"/>
    </source>
</evidence>
<sequence length="266" mass="27092">MLRQPILAASVVVVVLAVAAALAPAAFTGTDPLRVRPAAKLHPPGGAHLFGTDQLGRDLFARVVHGAGLSLSCAAIAVLVGLVAGSLVGLAAGFVGGMVDAAVMRLVDVVLSVPSLLLATMLVTAFGFGPVQTALAVGTSSIASFARLMRAEAMRVRDQAYVEAAFVAGARPLSVLRRHILPHTRGPVLALTALEFGGAILAVAALGFLGFGAQPPTPEWGALVADGRGYLDTGWWMTAAPGLVVVVTVLALNRISQAFDTPAGPR</sequence>
<dbReference type="STRING" id="326424.FRAAL4101"/>
<feature type="transmembrane region" description="Helical" evidence="7">
    <location>
        <begin position="106"/>
        <end position="125"/>
    </location>
</feature>
<name>Q0RIC7_FRAAA</name>
<dbReference type="InterPro" id="IPR050366">
    <property type="entry name" value="BP-dependent_transpt_permease"/>
</dbReference>
<protein>
    <submittedName>
        <fullName evidence="10">Membrane component of ABC-type dipeptide/oligopeptide/nickel transport systems</fullName>
    </submittedName>
</protein>
<feature type="transmembrane region" description="Helical" evidence="7">
    <location>
        <begin position="69"/>
        <end position="94"/>
    </location>
</feature>
<comment type="similarity">
    <text evidence="7">Belongs to the binding-protein-dependent transport system permease family.</text>
</comment>
<keyword evidence="11" id="KW-1185">Reference proteome</keyword>
<dbReference type="eggNOG" id="COG1173">
    <property type="taxonomic scope" value="Bacteria"/>
</dbReference>
<organism evidence="10 11">
    <name type="scientific">Frankia alni (strain DSM 45986 / CECT 9034 / ACN14a)</name>
    <dbReference type="NCBI Taxonomy" id="326424"/>
    <lineage>
        <taxon>Bacteria</taxon>
        <taxon>Bacillati</taxon>
        <taxon>Actinomycetota</taxon>
        <taxon>Actinomycetes</taxon>
        <taxon>Frankiales</taxon>
        <taxon>Frankiaceae</taxon>
        <taxon>Frankia</taxon>
    </lineage>
</organism>
<dbReference type="EMBL" id="CT573213">
    <property type="protein sequence ID" value="CAJ62743.1"/>
    <property type="molecule type" value="Genomic_DNA"/>
</dbReference>
<keyword evidence="4 7" id="KW-0812">Transmembrane</keyword>
<evidence type="ECO:0000256" key="1">
    <source>
        <dbReference type="ARBA" id="ARBA00004651"/>
    </source>
</evidence>
<feature type="transmembrane region" description="Helical" evidence="7">
    <location>
        <begin position="188"/>
        <end position="213"/>
    </location>
</feature>